<sequence>MADEDSKGKRKLSESPTEAEGTSYSFWEKGKYRRISPDSPSGEDEKTRVQVAPGIGSKLPNDLNPLDYCFFDIDDSEPEDTSKPDVCHCPDWKAKDACTKQYWIDDVIVASYYHMSLNLHIDFSKDAKCGSCDRTLTAVAELAAEKYKDVFEKANVHLVDPKSSSVSGWDYFRPCWRCYTPICIVCIYAENSQKHRELGAADFNTIADGGTVEVSYRADADGTLKCLAVERSPIGVESLRKLRNMVLIAGNPDSDGSENGSNHSAGSNTSFRAVYPDGELEKARQKLWDEDEQYREAVQASILSFTEEEAKALGNSSGGSSSKRTDA</sequence>
<evidence type="ECO:0000313" key="3">
    <source>
        <dbReference type="Proteomes" id="UP000275078"/>
    </source>
</evidence>
<gene>
    <name evidence="2" type="ORF">BJ508DRAFT_75007</name>
</gene>
<keyword evidence="3" id="KW-1185">Reference proteome</keyword>
<reference evidence="2 3" key="1">
    <citation type="journal article" date="2018" name="Nat. Ecol. Evol.">
        <title>Pezizomycetes genomes reveal the molecular basis of ectomycorrhizal truffle lifestyle.</title>
        <authorList>
            <person name="Murat C."/>
            <person name="Payen T."/>
            <person name="Noel B."/>
            <person name="Kuo A."/>
            <person name="Morin E."/>
            <person name="Chen J."/>
            <person name="Kohler A."/>
            <person name="Krizsan K."/>
            <person name="Balestrini R."/>
            <person name="Da Silva C."/>
            <person name="Montanini B."/>
            <person name="Hainaut M."/>
            <person name="Levati E."/>
            <person name="Barry K.W."/>
            <person name="Belfiori B."/>
            <person name="Cichocki N."/>
            <person name="Clum A."/>
            <person name="Dockter R.B."/>
            <person name="Fauchery L."/>
            <person name="Guy J."/>
            <person name="Iotti M."/>
            <person name="Le Tacon F."/>
            <person name="Lindquist E.A."/>
            <person name="Lipzen A."/>
            <person name="Malagnac F."/>
            <person name="Mello A."/>
            <person name="Molinier V."/>
            <person name="Miyauchi S."/>
            <person name="Poulain J."/>
            <person name="Riccioni C."/>
            <person name="Rubini A."/>
            <person name="Sitrit Y."/>
            <person name="Splivallo R."/>
            <person name="Traeger S."/>
            <person name="Wang M."/>
            <person name="Zifcakova L."/>
            <person name="Wipf D."/>
            <person name="Zambonelli A."/>
            <person name="Paolocci F."/>
            <person name="Nowrousian M."/>
            <person name="Ottonello S."/>
            <person name="Baldrian P."/>
            <person name="Spatafora J.W."/>
            <person name="Henrissat B."/>
            <person name="Nagy L.G."/>
            <person name="Aury J.M."/>
            <person name="Wincker P."/>
            <person name="Grigoriev I.V."/>
            <person name="Bonfante P."/>
            <person name="Martin F.M."/>
        </authorList>
    </citation>
    <scope>NUCLEOTIDE SEQUENCE [LARGE SCALE GENOMIC DNA]</scope>
    <source>
        <strain evidence="2 3">RN42</strain>
    </source>
</reference>
<evidence type="ECO:0000313" key="2">
    <source>
        <dbReference type="EMBL" id="RPA83227.1"/>
    </source>
</evidence>
<organism evidence="2 3">
    <name type="scientific">Ascobolus immersus RN42</name>
    <dbReference type="NCBI Taxonomy" id="1160509"/>
    <lineage>
        <taxon>Eukaryota</taxon>
        <taxon>Fungi</taxon>
        <taxon>Dikarya</taxon>
        <taxon>Ascomycota</taxon>
        <taxon>Pezizomycotina</taxon>
        <taxon>Pezizomycetes</taxon>
        <taxon>Pezizales</taxon>
        <taxon>Ascobolaceae</taxon>
        <taxon>Ascobolus</taxon>
    </lineage>
</organism>
<dbReference type="AlphaFoldDB" id="A0A3N4ICP9"/>
<feature type="compositionally biased region" description="Polar residues" evidence="1">
    <location>
        <begin position="257"/>
        <end position="271"/>
    </location>
</feature>
<feature type="compositionally biased region" description="Basic and acidic residues" evidence="1">
    <location>
        <begin position="1"/>
        <end position="13"/>
    </location>
</feature>
<proteinExistence type="predicted"/>
<evidence type="ECO:0000256" key="1">
    <source>
        <dbReference type="SAM" id="MobiDB-lite"/>
    </source>
</evidence>
<feature type="compositionally biased region" description="Polar residues" evidence="1">
    <location>
        <begin position="14"/>
        <end position="24"/>
    </location>
</feature>
<feature type="region of interest" description="Disordered" evidence="1">
    <location>
        <begin position="1"/>
        <end position="24"/>
    </location>
</feature>
<protein>
    <submittedName>
        <fullName evidence="2">Uncharacterized protein</fullName>
    </submittedName>
</protein>
<accession>A0A3N4ICP9</accession>
<dbReference type="Proteomes" id="UP000275078">
    <property type="component" value="Unassembled WGS sequence"/>
</dbReference>
<name>A0A3N4ICP9_ASCIM</name>
<feature type="region of interest" description="Disordered" evidence="1">
    <location>
        <begin position="250"/>
        <end position="272"/>
    </location>
</feature>
<dbReference type="EMBL" id="ML119666">
    <property type="protein sequence ID" value="RPA83227.1"/>
    <property type="molecule type" value="Genomic_DNA"/>
</dbReference>